<dbReference type="EMBL" id="QYSE01000002">
    <property type="protein sequence ID" value="RJF35653.1"/>
    <property type="molecule type" value="Genomic_DNA"/>
</dbReference>
<accession>A0A3A3EQN8</accession>
<evidence type="ECO:0000313" key="2">
    <source>
        <dbReference type="Proteomes" id="UP000265938"/>
    </source>
</evidence>
<organism evidence="1 2">
    <name type="scientific">Pseudoalteromonas gelatinilytica</name>
    <dbReference type="NCBI Taxonomy" id="1703256"/>
    <lineage>
        <taxon>Bacteria</taxon>
        <taxon>Pseudomonadati</taxon>
        <taxon>Pseudomonadota</taxon>
        <taxon>Gammaproteobacteria</taxon>
        <taxon>Alteromonadales</taxon>
        <taxon>Pseudoalteromonadaceae</taxon>
        <taxon>Pseudoalteromonas</taxon>
    </lineage>
</organism>
<comment type="caution">
    <text evidence="1">The sequence shown here is derived from an EMBL/GenBank/DDBJ whole genome shotgun (WGS) entry which is preliminary data.</text>
</comment>
<gene>
    <name evidence="1" type="ORF">D4741_11835</name>
</gene>
<name>A0A3A3EQN8_9GAMM</name>
<proteinExistence type="predicted"/>
<dbReference type="Proteomes" id="UP000265938">
    <property type="component" value="Unassembled WGS sequence"/>
</dbReference>
<protein>
    <submittedName>
        <fullName evidence="1">Uncharacterized protein</fullName>
    </submittedName>
</protein>
<dbReference type="AlphaFoldDB" id="A0A3A3EQN8"/>
<sequence length="118" mass="13310">MELHNTFQPGVAHGAASNGFTVYCRYGLPHLVCLCVNRPDDPFLNLPIDYFKSLDGYFAEQFFINLHPVLNSSNVLSHIYQYATQTSSIINDLSYDEIAQELAKLVCTNKLQVIPLNE</sequence>
<evidence type="ECO:0000313" key="1">
    <source>
        <dbReference type="EMBL" id="RJF35653.1"/>
    </source>
</evidence>
<dbReference type="RefSeq" id="WP_119853113.1">
    <property type="nucleotide sequence ID" value="NZ_QYSE01000002.1"/>
</dbReference>
<reference evidence="1 2" key="1">
    <citation type="submission" date="2018-09" db="EMBL/GenBank/DDBJ databases">
        <title>Identification of marine bacteria producing industrial enzymes.</title>
        <authorList>
            <person name="Cheng T.H."/>
            <person name="Saidin J."/>
            <person name="Muhd D.D."/>
            <person name="Isa M.N.M."/>
            <person name="Bakar M.F.A."/>
            <person name="Ismail N."/>
        </authorList>
    </citation>
    <scope>NUCLEOTIDE SEQUENCE [LARGE SCALE GENOMIC DNA]</scope>
    <source>
        <strain evidence="1 2">MNAD 1.6</strain>
    </source>
</reference>